<dbReference type="Proteomes" id="UP000006180">
    <property type="component" value="Chromosome"/>
</dbReference>
<accession>I3XDR8</accession>
<gene>
    <name evidence="1" type="ORF">USDA257_c55090</name>
</gene>
<dbReference type="AlphaFoldDB" id="I3XDR8"/>
<dbReference type="PATRIC" id="fig|1185652.3.peg.5711"/>
<reference evidence="1 2" key="1">
    <citation type="journal article" date="2012" name="J. Bacteriol.">
        <title>Complete genome sequence of the broad-host-range strain Sinorhizobium fredii USDA257.</title>
        <authorList>
            <person name="Schuldes J."/>
            <person name="Rodriguez Orbegoso M."/>
            <person name="Schmeisser C."/>
            <person name="Krishnan H.B."/>
            <person name="Daniel R."/>
            <person name="Streit W.R."/>
        </authorList>
    </citation>
    <scope>NUCLEOTIDE SEQUENCE [LARGE SCALE GENOMIC DNA]</scope>
    <source>
        <strain evidence="1 2">USDA 257</strain>
    </source>
</reference>
<organism evidence="1 2">
    <name type="scientific">Sinorhizobium fredii (strain USDA 257)</name>
    <dbReference type="NCBI Taxonomy" id="1185652"/>
    <lineage>
        <taxon>Bacteria</taxon>
        <taxon>Pseudomonadati</taxon>
        <taxon>Pseudomonadota</taxon>
        <taxon>Alphaproteobacteria</taxon>
        <taxon>Hyphomicrobiales</taxon>
        <taxon>Rhizobiaceae</taxon>
        <taxon>Sinorhizobium/Ensifer group</taxon>
        <taxon>Sinorhizobium</taxon>
    </lineage>
</organism>
<dbReference type="KEGG" id="sfd:USDA257_c55090"/>
<proteinExistence type="predicted"/>
<dbReference type="STRING" id="1185652.USDA257_c55090"/>
<protein>
    <submittedName>
        <fullName evidence="1">Uncharacterized protein</fullName>
    </submittedName>
</protein>
<dbReference type="EMBL" id="CP003563">
    <property type="protein sequence ID" value="AFL54024.1"/>
    <property type="molecule type" value="Genomic_DNA"/>
</dbReference>
<evidence type="ECO:0000313" key="2">
    <source>
        <dbReference type="Proteomes" id="UP000006180"/>
    </source>
</evidence>
<dbReference type="HOGENOM" id="CLU_3140719_0_0_5"/>
<sequence>MQSTSPALFLALWIVDDHAMRSAKPPQLLRFLLEQLGHLFKRHVRGTQR</sequence>
<evidence type="ECO:0000313" key="1">
    <source>
        <dbReference type="EMBL" id="AFL54024.1"/>
    </source>
</evidence>
<name>I3XDR8_SINF2</name>